<dbReference type="GO" id="GO:0070847">
    <property type="term" value="C:core mediator complex"/>
    <property type="evidence" value="ECO:0007669"/>
    <property type="project" value="TreeGrafter"/>
</dbReference>
<feature type="compositionally biased region" description="Low complexity" evidence="10">
    <location>
        <begin position="377"/>
        <end position="402"/>
    </location>
</feature>
<keyword evidence="4" id="KW-0805">Transcription regulation</keyword>
<dbReference type="PANTHER" id="PTHR15201:SF1">
    <property type="entry name" value="MEDIATOR OF RNA POLYMERASE II TRANSCRIPTION SUBUNIT 26"/>
    <property type="match status" value="1"/>
</dbReference>
<accession>A0AA36HA00</accession>
<keyword evidence="6" id="KW-0804">Transcription</keyword>
<feature type="non-terminal residue" evidence="12">
    <location>
        <position position="495"/>
    </location>
</feature>
<feature type="compositionally biased region" description="Polar residues" evidence="10">
    <location>
        <begin position="14"/>
        <end position="25"/>
    </location>
</feature>
<evidence type="ECO:0000256" key="5">
    <source>
        <dbReference type="ARBA" id="ARBA00023159"/>
    </source>
</evidence>
<name>A0AA36HA00_CYLNA</name>
<comment type="similarity">
    <text evidence="2">Belongs to the Mediator complex subunit 26 family.</text>
</comment>
<feature type="compositionally biased region" description="Polar residues" evidence="10">
    <location>
        <begin position="171"/>
        <end position="212"/>
    </location>
</feature>
<evidence type="ECO:0000256" key="9">
    <source>
        <dbReference type="PROSITE-ProRule" id="PRU00649"/>
    </source>
</evidence>
<dbReference type="Proteomes" id="UP001176961">
    <property type="component" value="Unassembled WGS sequence"/>
</dbReference>
<feature type="compositionally biased region" description="Basic residues" evidence="10">
    <location>
        <begin position="1"/>
        <end position="10"/>
    </location>
</feature>
<dbReference type="PROSITE" id="PS51319">
    <property type="entry name" value="TFIIS_N"/>
    <property type="match status" value="1"/>
</dbReference>
<dbReference type="PANTHER" id="PTHR15201">
    <property type="entry name" value="CRSP70"/>
    <property type="match status" value="1"/>
</dbReference>
<keyword evidence="7 9" id="KW-0539">Nucleus</keyword>
<dbReference type="GO" id="GO:0006357">
    <property type="term" value="P:regulation of transcription by RNA polymerase II"/>
    <property type="evidence" value="ECO:0007669"/>
    <property type="project" value="InterPro"/>
</dbReference>
<evidence type="ECO:0000256" key="3">
    <source>
        <dbReference type="ARBA" id="ARBA00019686"/>
    </source>
</evidence>
<dbReference type="AlphaFoldDB" id="A0AA36HA00"/>
<dbReference type="InterPro" id="IPR042376">
    <property type="entry name" value="MED26"/>
</dbReference>
<dbReference type="InterPro" id="IPR017923">
    <property type="entry name" value="TFIIS_N"/>
</dbReference>
<evidence type="ECO:0000256" key="1">
    <source>
        <dbReference type="ARBA" id="ARBA00004123"/>
    </source>
</evidence>
<proteinExistence type="inferred from homology"/>
<feature type="compositionally biased region" description="Polar residues" evidence="10">
    <location>
        <begin position="137"/>
        <end position="152"/>
    </location>
</feature>
<organism evidence="12 13">
    <name type="scientific">Cylicocyclus nassatus</name>
    <name type="common">Nematode worm</name>
    <dbReference type="NCBI Taxonomy" id="53992"/>
    <lineage>
        <taxon>Eukaryota</taxon>
        <taxon>Metazoa</taxon>
        <taxon>Ecdysozoa</taxon>
        <taxon>Nematoda</taxon>
        <taxon>Chromadorea</taxon>
        <taxon>Rhabditida</taxon>
        <taxon>Rhabditina</taxon>
        <taxon>Rhabditomorpha</taxon>
        <taxon>Strongyloidea</taxon>
        <taxon>Strongylidae</taxon>
        <taxon>Cylicocyclus</taxon>
    </lineage>
</organism>
<dbReference type="InterPro" id="IPR035441">
    <property type="entry name" value="TFIIS/LEDGF_dom_sf"/>
</dbReference>
<evidence type="ECO:0000313" key="13">
    <source>
        <dbReference type="Proteomes" id="UP001176961"/>
    </source>
</evidence>
<evidence type="ECO:0000256" key="8">
    <source>
        <dbReference type="ARBA" id="ARBA00031968"/>
    </source>
</evidence>
<feature type="domain" description="TFIIS N-terminal" evidence="11">
    <location>
        <begin position="60"/>
        <end position="135"/>
    </location>
</feature>
<evidence type="ECO:0000256" key="6">
    <source>
        <dbReference type="ARBA" id="ARBA00023163"/>
    </source>
</evidence>
<gene>
    <name evidence="12" type="ORF">CYNAS_LOCUS18893</name>
</gene>
<evidence type="ECO:0000256" key="4">
    <source>
        <dbReference type="ARBA" id="ARBA00023015"/>
    </source>
</evidence>
<dbReference type="SUPFAM" id="SSF47676">
    <property type="entry name" value="Conserved domain common to transcription factors TFIIS, elongin A, CRSP70"/>
    <property type="match status" value="1"/>
</dbReference>
<dbReference type="CDD" id="cd00183">
    <property type="entry name" value="TFIIS_I"/>
    <property type="match status" value="1"/>
</dbReference>
<dbReference type="GO" id="GO:0003712">
    <property type="term" value="F:transcription coregulator activity"/>
    <property type="evidence" value="ECO:0007669"/>
    <property type="project" value="TreeGrafter"/>
</dbReference>
<evidence type="ECO:0000256" key="7">
    <source>
        <dbReference type="ARBA" id="ARBA00023242"/>
    </source>
</evidence>
<keyword evidence="5" id="KW-0010">Activator</keyword>
<keyword evidence="13" id="KW-1185">Reference proteome</keyword>
<comment type="subcellular location">
    <subcellularLocation>
        <location evidence="1 9">Nucleus</location>
    </subcellularLocation>
</comment>
<feature type="region of interest" description="Disordered" evidence="10">
    <location>
        <begin position="1"/>
        <end position="25"/>
    </location>
</feature>
<dbReference type="InterPro" id="IPR003617">
    <property type="entry name" value="TFIIS/CRSP70_N_sub"/>
</dbReference>
<feature type="region of interest" description="Disordered" evidence="10">
    <location>
        <begin position="136"/>
        <end position="252"/>
    </location>
</feature>
<sequence>DESRRGRGGRHYISSGSRARGQTTPDGEAVSWMVACAAVATHPTISLAVPMTSCALTVEQLKQHLLAAVENGKTEVAIDVLSELEKSSITKEILETTRVGATVNEVRKKTAEVLPVVSKRCRALIKAWQKLVEVRPASSTTSSANGTPNLVSPSLAKLQRRVTPATPVNRRITSTGLAGSAVSSATVSPANGSYAPKQSSPSNGVLHKSQSVGADLAARGEDPRNGKRKLDDATGHSTTPSSGIKRTKTAVGSLASPIPSTVSVLAARKAVQSTKDLVAELSQNLPEHMSIDSSIREHEERVKREQQDEEYAMQLYGGASTSTPYAQPERKKRKYERKMKGHETSQESPAASSGPGRLILRIPRNAPIKEETDEDAQQSSSRPLSSSASSRPTSSAAVPPSTNNEGKGKVDWLAMLPSLEELRIKADEMKAAREQRKNTHHHPTKAYLIHVKDRDVLALPYLDVPTVPDFIQYRYPDPAQYYAEENFIYGAPRDI</sequence>
<reference evidence="12" key="1">
    <citation type="submission" date="2023-07" db="EMBL/GenBank/DDBJ databases">
        <authorList>
            <consortium name="CYATHOMIX"/>
        </authorList>
    </citation>
    <scope>NUCLEOTIDE SEQUENCE</scope>
    <source>
        <strain evidence="12">N/A</strain>
    </source>
</reference>
<evidence type="ECO:0000256" key="2">
    <source>
        <dbReference type="ARBA" id="ARBA00009681"/>
    </source>
</evidence>
<feature type="compositionally biased region" description="Polar residues" evidence="10">
    <location>
        <begin position="235"/>
        <end position="244"/>
    </location>
</feature>
<feature type="compositionally biased region" description="Basic residues" evidence="10">
    <location>
        <begin position="330"/>
        <end position="340"/>
    </location>
</feature>
<feature type="region of interest" description="Disordered" evidence="10">
    <location>
        <begin position="315"/>
        <end position="358"/>
    </location>
</feature>
<dbReference type="Pfam" id="PF08711">
    <property type="entry name" value="Med26"/>
    <property type="match status" value="1"/>
</dbReference>
<comment type="caution">
    <text evidence="12">The sequence shown here is derived from an EMBL/GenBank/DDBJ whole genome shotgun (WGS) entry which is preliminary data.</text>
</comment>
<dbReference type="Gene3D" id="1.20.930.10">
    <property type="entry name" value="Conserved domain common to transcription factors TFIIS, elongin A, CRSP70"/>
    <property type="match status" value="1"/>
</dbReference>
<feature type="compositionally biased region" description="Basic and acidic residues" evidence="10">
    <location>
        <begin position="218"/>
        <end position="234"/>
    </location>
</feature>
<evidence type="ECO:0000256" key="10">
    <source>
        <dbReference type="SAM" id="MobiDB-lite"/>
    </source>
</evidence>
<dbReference type="GO" id="GO:0010628">
    <property type="term" value="P:positive regulation of gene expression"/>
    <property type="evidence" value="ECO:0007669"/>
    <property type="project" value="TreeGrafter"/>
</dbReference>
<feature type="region of interest" description="Disordered" evidence="10">
    <location>
        <begin position="370"/>
        <end position="410"/>
    </location>
</feature>
<dbReference type="SMART" id="SM00509">
    <property type="entry name" value="TFS2N"/>
    <property type="match status" value="1"/>
</dbReference>
<dbReference type="GO" id="GO:0016592">
    <property type="term" value="C:mediator complex"/>
    <property type="evidence" value="ECO:0007669"/>
    <property type="project" value="InterPro"/>
</dbReference>
<evidence type="ECO:0000313" key="12">
    <source>
        <dbReference type="EMBL" id="CAJ0606910.1"/>
    </source>
</evidence>
<evidence type="ECO:0000259" key="11">
    <source>
        <dbReference type="PROSITE" id="PS51319"/>
    </source>
</evidence>
<dbReference type="EMBL" id="CATQJL010000316">
    <property type="protein sequence ID" value="CAJ0606910.1"/>
    <property type="molecule type" value="Genomic_DNA"/>
</dbReference>
<protein>
    <recommendedName>
        <fullName evidence="3">Mediator of RNA polymerase II transcription subunit 26</fullName>
    </recommendedName>
    <alternativeName>
        <fullName evidence="8">Mediator complex subunit 26</fullName>
    </alternativeName>
</protein>